<accession>A0ACC4WBP8</accession>
<organism evidence="1 2">
    <name type="scientific">Streptomyces fradiae</name>
    <name type="common">Streptomyces roseoflavus</name>
    <dbReference type="NCBI Taxonomy" id="1906"/>
    <lineage>
        <taxon>Bacteria</taxon>
        <taxon>Bacillati</taxon>
        <taxon>Actinomycetota</taxon>
        <taxon>Actinomycetes</taxon>
        <taxon>Kitasatosporales</taxon>
        <taxon>Streptomycetaceae</taxon>
        <taxon>Streptomyces</taxon>
    </lineage>
</organism>
<proteinExistence type="predicted"/>
<reference evidence="1" key="1">
    <citation type="submission" date="2015-07" db="EMBL/GenBank/DDBJ databases">
        <title>Draft genome sequence of Streptomyces fradiae, a resistant strain to nitron-oligomycin.</title>
        <authorList>
            <person name="Vatlin A.A."/>
            <person name="Bekker O.B."/>
            <person name="Danilenko V.N."/>
        </authorList>
    </citation>
    <scope>NUCLEOTIDE SEQUENCE</scope>
    <source>
        <strain evidence="1">Olg1-1</strain>
    </source>
</reference>
<comment type="caution">
    <text evidence="1">The sequence shown here is derived from an EMBL/GenBank/DDBJ whole genome shotgun (WGS) entry which is preliminary data.</text>
</comment>
<protein>
    <submittedName>
        <fullName evidence="1">Uncharacterized protein</fullName>
    </submittedName>
</protein>
<name>A0ACC4WBP8_STRFR</name>
<evidence type="ECO:0000313" key="1">
    <source>
        <dbReference type="EMBL" id="KNE82004.1"/>
    </source>
</evidence>
<sequence>MANGPGPEVVTCGGAMLLMPAEPGILLDRAVTFRRSVAGAEANVAIELARLGHRTRRLGRVGADPVGETVPRQSRADGVDTSRVQVDENAPTSLLDGLPTAAARDSAPADFAGCRGSVHR</sequence>
<dbReference type="EMBL" id="LGSP01000021">
    <property type="protein sequence ID" value="KNE82004.1"/>
    <property type="molecule type" value="Genomic_DNA"/>
</dbReference>
<dbReference type="Proteomes" id="UP000037185">
    <property type="component" value="Unassembled WGS sequence"/>
</dbReference>
<gene>
    <name evidence="1" type="ORF">ADZ36_13410</name>
</gene>
<keyword evidence="2" id="KW-1185">Reference proteome</keyword>
<evidence type="ECO:0000313" key="2">
    <source>
        <dbReference type="Proteomes" id="UP000037185"/>
    </source>
</evidence>